<feature type="compositionally biased region" description="Polar residues" evidence="1">
    <location>
        <begin position="145"/>
        <end position="156"/>
    </location>
</feature>
<accession>A0A6J0C5E1</accession>
<feature type="compositionally biased region" description="Low complexity" evidence="1">
    <location>
        <begin position="423"/>
        <end position="437"/>
    </location>
</feature>
<evidence type="ECO:0000256" key="1">
    <source>
        <dbReference type="SAM" id="MobiDB-lite"/>
    </source>
</evidence>
<feature type="compositionally biased region" description="Basic and acidic residues" evidence="1">
    <location>
        <begin position="160"/>
        <end position="192"/>
    </location>
</feature>
<dbReference type="OrthoDB" id="8193942at2759"/>
<dbReference type="AlphaFoldDB" id="A0A6J0C5E1"/>
<name>A0A6J0C5E1_NEOLC</name>
<dbReference type="GeneID" id="107225592"/>
<reference evidence="3" key="1">
    <citation type="submission" date="2025-08" db="UniProtKB">
        <authorList>
            <consortium name="RefSeq"/>
        </authorList>
    </citation>
    <scope>IDENTIFICATION</scope>
    <source>
        <tissue evidence="3">Thorax and Abdomen</tissue>
    </source>
</reference>
<keyword evidence="2" id="KW-1185">Reference proteome</keyword>
<evidence type="ECO:0000313" key="3">
    <source>
        <dbReference type="RefSeq" id="XP_015521594.1"/>
    </source>
</evidence>
<dbReference type="Proteomes" id="UP000829291">
    <property type="component" value="Chromosome 4"/>
</dbReference>
<proteinExistence type="predicted"/>
<feature type="region of interest" description="Disordered" evidence="1">
    <location>
        <begin position="145"/>
        <end position="194"/>
    </location>
</feature>
<dbReference type="KEGG" id="nlo:107225592"/>
<protein>
    <submittedName>
        <fullName evidence="3">Uncharacterized protein LOC107225592</fullName>
    </submittedName>
</protein>
<feature type="region of interest" description="Disordered" evidence="1">
    <location>
        <begin position="418"/>
        <end position="450"/>
    </location>
</feature>
<dbReference type="RefSeq" id="XP_015521594.1">
    <property type="nucleotide sequence ID" value="XM_015666108.2"/>
</dbReference>
<evidence type="ECO:0000313" key="2">
    <source>
        <dbReference type="Proteomes" id="UP000829291"/>
    </source>
</evidence>
<sequence>MSFLLKSMEQFNYLSNKERENFFLSEDDDEDEFDFKYVPASQFKNVVKNVRRQKIKMNDERKWNSFVKEQQSLEESENILTNLDPLAMRNIKEFLRENVGNVDRELKRLEEDAMPEINQIFKSVDTVKKPQTHTVVQALVKAPTTKETGTGSSNVLLTIPEEHNLHNTRSKLDKPKPKHENNTRKSSSDHMVLRKNQSRKLLHVMDDSEYNSSPEQSPDRVSDKAEDFYARRDPIVVQRVLAIQKKISSVLDEISFQLDRIPLPDGDRDLSRRLQRVAEFSVRFSRYYLYDLGRQITDMQQHIRAMSPNARPRPCQRSVAFHLQAISQKLITAHQILLQGLSAYCKHIPTSIVKGHPGKLKEILQVVMDLKDICNKVNITSEHYGSGDADMQPLINETHKKCGVILSKLQLKGLGSDDSQLMSHTTPSTTAAAQTSSRSRRRCKQKRLSSRLSMYSTEANVPKTHTTRRSSTCFLKEKKYSNTSSKFMQYNRLATPKQPNPSPATVKSLPKEITRIHPQKVRRPQKEDNIRTMMDMLPPADSDVSSSIDVVPMNRYLCTNLVTEKPEMPRQFSTRPKIPSHRTTSKELQKVKNSKTLMDDQELTKRVTMITDEHLSSLVPVIADLMSVITSKQNDFEIRPVSSTSMETLLEFLQKYQSPQSEATKPTSLSCNRSKEIRSGSKNMQLICVPYDEEKDKESKCSDYPCEINLECLDETSEVPEEETTLRIVTSTHDIKKSPVQLIAPVSLDFIISEYHHRYKSFIQASPMYLSNTNNKPWDVVAWIADKLVDELIAEISKELQMDNIIKKMFDLEFQEF</sequence>
<organism evidence="3">
    <name type="scientific">Neodiprion lecontei</name>
    <name type="common">Redheaded pine sawfly</name>
    <dbReference type="NCBI Taxonomy" id="441921"/>
    <lineage>
        <taxon>Eukaryota</taxon>
        <taxon>Metazoa</taxon>
        <taxon>Ecdysozoa</taxon>
        <taxon>Arthropoda</taxon>
        <taxon>Hexapoda</taxon>
        <taxon>Insecta</taxon>
        <taxon>Pterygota</taxon>
        <taxon>Neoptera</taxon>
        <taxon>Endopterygota</taxon>
        <taxon>Hymenoptera</taxon>
        <taxon>Tenthredinoidea</taxon>
        <taxon>Diprionidae</taxon>
        <taxon>Diprioninae</taxon>
        <taxon>Neodiprion</taxon>
    </lineage>
</organism>
<feature type="compositionally biased region" description="Basic residues" evidence="1">
    <location>
        <begin position="438"/>
        <end position="449"/>
    </location>
</feature>
<gene>
    <name evidence="3" type="primary">LOC107225592</name>
</gene>
<dbReference type="InParanoid" id="A0A6J0C5E1"/>